<dbReference type="Pfam" id="PF08713">
    <property type="entry name" value="DNA_alkylation"/>
    <property type="match status" value="1"/>
</dbReference>
<organism evidence="1 2">
    <name type="scientific">Mangrovivirga cuniculi</name>
    <dbReference type="NCBI Taxonomy" id="2715131"/>
    <lineage>
        <taxon>Bacteria</taxon>
        <taxon>Pseudomonadati</taxon>
        <taxon>Bacteroidota</taxon>
        <taxon>Cytophagia</taxon>
        <taxon>Cytophagales</taxon>
        <taxon>Mangrovivirgaceae</taxon>
        <taxon>Mangrovivirga</taxon>
    </lineage>
</organism>
<dbReference type="SUPFAM" id="SSF48371">
    <property type="entry name" value="ARM repeat"/>
    <property type="match status" value="1"/>
</dbReference>
<proteinExistence type="predicted"/>
<dbReference type="InterPro" id="IPR016024">
    <property type="entry name" value="ARM-type_fold"/>
</dbReference>
<dbReference type="PANTHER" id="PTHR41291">
    <property type="entry name" value="DNA ALKYLATION REPAIR PROTEIN"/>
    <property type="match status" value="1"/>
</dbReference>
<dbReference type="AlphaFoldDB" id="A0A4D7JVG7"/>
<dbReference type="Gene3D" id="1.25.10.90">
    <property type="match status" value="1"/>
</dbReference>
<sequence length="235" mass="27331">MNIENRLNWIINKLKQAGSERDRIGKQKFGISSNKSFGVRNPEIRRIAKTIKPKNNDLAQKLWNTGYLEARILSSMIADPKTIKRQIIEGWAQDLDNWAVCDHLCMDLLDKTTFYGDLIYEWADSEHTFKRRASFATIASSAVHNKKLKNEEFEKYFDLIKNRSICEKERIVLKAIDWAGRQIGKRNIPLNKNMIELAEEMISINKGKSKLVGNIIYKEITCDKIQTRIKKTKEL</sequence>
<dbReference type="CDD" id="cd06561">
    <property type="entry name" value="AlkD_like"/>
    <property type="match status" value="1"/>
</dbReference>
<reference evidence="1 2" key="1">
    <citation type="submission" date="2018-04" db="EMBL/GenBank/DDBJ databases">
        <title>Complete genome uncultured novel isolate.</title>
        <authorList>
            <person name="Merlino G."/>
        </authorList>
    </citation>
    <scope>NUCLEOTIDE SEQUENCE [LARGE SCALE GENOMIC DNA]</scope>
    <source>
        <strain evidence="2">R1DC9</strain>
    </source>
</reference>
<keyword evidence="2" id="KW-1185">Reference proteome</keyword>
<accession>A0A4D7JVG7</accession>
<protein>
    <submittedName>
        <fullName evidence="1">DNA alkylation repair protein</fullName>
    </submittedName>
</protein>
<dbReference type="OrthoDB" id="1117222at2"/>
<dbReference type="RefSeq" id="WP_137090392.1">
    <property type="nucleotide sequence ID" value="NZ_CP028923.1"/>
</dbReference>
<gene>
    <name evidence="1" type="ORF">DCC35_08650</name>
</gene>
<dbReference type="EMBL" id="CP028923">
    <property type="protein sequence ID" value="QCK14805.1"/>
    <property type="molecule type" value="Genomic_DNA"/>
</dbReference>
<dbReference type="PANTHER" id="PTHR41291:SF1">
    <property type="entry name" value="DNA ALKYLATION REPAIR PROTEIN"/>
    <property type="match status" value="1"/>
</dbReference>
<name>A0A4D7JVG7_9BACT</name>
<dbReference type="InterPro" id="IPR014825">
    <property type="entry name" value="DNA_alkylation"/>
</dbReference>
<evidence type="ECO:0000313" key="1">
    <source>
        <dbReference type="EMBL" id="QCK14805.1"/>
    </source>
</evidence>
<dbReference type="Proteomes" id="UP000298616">
    <property type="component" value="Chromosome"/>
</dbReference>
<dbReference type="KEGG" id="fpf:DCC35_08650"/>
<evidence type="ECO:0000313" key="2">
    <source>
        <dbReference type="Proteomes" id="UP000298616"/>
    </source>
</evidence>